<sequence length="205" mass="22912">MIVENPGTDALPGLLVPDAITWREWLVEHHPTAPGVWLVLTRKGGTTTRLAYEDAVLDALCVGWIDGQGRARDAETSFQRFTPRRARSAWSAANVTRVERLAREGRMLPAGLAQVEAARADGRWDRAYGGSADMEPPEDLLTALAAEPRAQAWWDVLTSANRFAICYRLHDARTPETRARRLERFVADLAEGRPLHPQKRRPADL</sequence>
<comment type="caution">
    <text evidence="1">The sequence shown here is derived from an EMBL/GenBank/DDBJ whole genome shotgun (WGS) entry which is preliminary data.</text>
</comment>
<protein>
    <recommendedName>
        <fullName evidence="2">Bacteriocin-protection, YdeI or OmpD-Associated</fullName>
    </recommendedName>
</protein>
<accession>A0A1J5QXG1</accession>
<dbReference type="Pfam" id="PF13376">
    <property type="entry name" value="OmdA"/>
    <property type="match status" value="1"/>
</dbReference>
<dbReference type="AlphaFoldDB" id="A0A1J5QXG1"/>
<organism evidence="1">
    <name type="scientific">mine drainage metagenome</name>
    <dbReference type="NCBI Taxonomy" id="410659"/>
    <lineage>
        <taxon>unclassified sequences</taxon>
        <taxon>metagenomes</taxon>
        <taxon>ecological metagenomes</taxon>
    </lineage>
</organism>
<proteinExistence type="predicted"/>
<gene>
    <name evidence="1" type="ORF">GALL_360680</name>
</gene>
<name>A0A1J5QXG1_9ZZZZ</name>
<dbReference type="EMBL" id="MLJW01000838">
    <property type="protein sequence ID" value="OIQ82147.1"/>
    <property type="molecule type" value="Genomic_DNA"/>
</dbReference>
<evidence type="ECO:0008006" key="2">
    <source>
        <dbReference type="Google" id="ProtNLM"/>
    </source>
</evidence>
<evidence type="ECO:0000313" key="1">
    <source>
        <dbReference type="EMBL" id="OIQ82147.1"/>
    </source>
</evidence>
<reference evidence="1" key="1">
    <citation type="submission" date="2016-10" db="EMBL/GenBank/DDBJ databases">
        <title>Sequence of Gallionella enrichment culture.</title>
        <authorList>
            <person name="Poehlein A."/>
            <person name="Muehling M."/>
            <person name="Daniel R."/>
        </authorList>
    </citation>
    <scope>NUCLEOTIDE SEQUENCE</scope>
</reference>